<comment type="caution">
    <text evidence="1">The sequence shown here is derived from an EMBL/GenBank/DDBJ whole genome shotgun (WGS) entry which is preliminary data.</text>
</comment>
<reference evidence="1 2" key="1">
    <citation type="submission" date="2024-04" db="EMBL/GenBank/DDBJ databases">
        <title>Phyllosticta paracitricarpa is synonymous to the EU quarantine fungus P. citricarpa based on phylogenomic analyses.</title>
        <authorList>
            <consortium name="Lawrence Berkeley National Laboratory"/>
            <person name="Van ingen-buijs V.A."/>
            <person name="Van westerhoven A.C."/>
            <person name="Haridas S."/>
            <person name="Skiadas P."/>
            <person name="Martin F."/>
            <person name="Groenewald J.Z."/>
            <person name="Crous P.W."/>
            <person name="Seidl M.F."/>
        </authorList>
    </citation>
    <scope>NUCLEOTIDE SEQUENCE [LARGE SCALE GENOMIC DNA]</scope>
    <source>
        <strain evidence="1 2">CBS 141358</strain>
    </source>
</reference>
<protein>
    <submittedName>
        <fullName evidence="1">Uncharacterized protein</fullName>
    </submittedName>
</protein>
<gene>
    <name evidence="1" type="ORF">JOL62DRAFT_270925</name>
</gene>
<evidence type="ECO:0000313" key="1">
    <source>
        <dbReference type="EMBL" id="KAK7607465.1"/>
    </source>
</evidence>
<evidence type="ECO:0000313" key="2">
    <source>
        <dbReference type="Proteomes" id="UP001367316"/>
    </source>
</evidence>
<sequence>MAIFGAVLLPSGASLNTRSHQSWPIPCWQRGEKRLKCPPARFSGLSLSRSPEMRNRSHLDAPAPGCGEFTGWIQSGAEVRTGCMVGLVLLCLSLPTTQLSLSPFGTIPKSAVYQHHHSPPYIPTRDNLTRGRLTFRTQVGRQGPYLEHFRRDRKRKKFRCLQVSCHPEALLAAGKWKRFLVGEGGVFTQCGYQA</sequence>
<keyword evidence="2" id="KW-1185">Reference proteome</keyword>
<accession>A0ABR1MZG6</accession>
<dbReference type="Proteomes" id="UP001367316">
    <property type="component" value="Unassembled WGS sequence"/>
</dbReference>
<name>A0ABR1MZG6_9PEZI</name>
<organism evidence="1 2">
    <name type="scientific">Phyllosticta paracitricarpa</name>
    <dbReference type="NCBI Taxonomy" id="2016321"/>
    <lineage>
        <taxon>Eukaryota</taxon>
        <taxon>Fungi</taxon>
        <taxon>Dikarya</taxon>
        <taxon>Ascomycota</taxon>
        <taxon>Pezizomycotina</taxon>
        <taxon>Dothideomycetes</taxon>
        <taxon>Dothideomycetes incertae sedis</taxon>
        <taxon>Botryosphaeriales</taxon>
        <taxon>Phyllostictaceae</taxon>
        <taxon>Phyllosticta</taxon>
    </lineage>
</organism>
<dbReference type="EMBL" id="JBBPBF010000036">
    <property type="protein sequence ID" value="KAK7607465.1"/>
    <property type="molecule type" value="Genomic_DNA"/>
</dbReference>
<proteinExistence type="predicted"/>